<keyword evidence="3" id="KW-1185">Reference proteome</keyword>
<evidence type="ECO:0000313" key="2">
    <source>
        <dbReference type="EMBL" id="KAF7844359.1"/>
    </source>
</evidence>
<feature type="compositionally biased region" description="Basic and acidic residues" evidence="1">
    <location>
        <begin position="1"/>
        <end position="15"/>
    </location>
</feature>
<comment type="caution">
    <text evidence="2">The sequence shown here is derived from an EMBL/GenBank/DDBJ whole genome shotgun (WGS) entry which is preliminary data.</text>
</comment>
<sequence>MINIEKEISTERETKNSINVSDLSHESEIERTNRHRHDSVELLDAQRVAPKQRVIDLCSAVEVRSSHISRRALALAAHGHHHHHPYEEAFQHTILTSGGRESG</sequence>
<accession>A0A834XFL4</accession>
<evidence type="ECO:0000256" key="1">
    <source>
        <dbReference type="SAM" id="MobiDB-lite"/>
    </source>
</evidence>
<dbReference type="AlphaFoldDB" id="A0A834XFL4"/>
<protein>
    <submittedName>
        <fullName evidence="2">Transcription factor TCP8</fullName>
    </submittedName>
</protein>
<evidence type="ECO:0000313" key="3">
    <source>
        <dbReference type="Proteomes" id="UP000634136"/>
    </source>
</evidence>
<gene>
    <name evidence="2" type="ORF">G2W53_001264</name>
</gene>
<organism evidence="2 3">
    <name type="scientific">Senna tora</name>
    <dbReference type="NCBI Taxonomy" id="362788"/>
    <lineage>
        <taxon>Eukaryota</taxon>
        <taxon>Viridiplantae</taxon>
        <taxon>Streptophyta</taxon>
        <taxon>Embryophyta</taxon>
        <taxon>Tracheophyta</taxon>
        <taxon>Spermatophyta</taxon>
        <taxon>Magnoliopsida</taxon>
        <taxon>eudicotyledons</taxon>
        <taxon>Gunneridae</taxon>
        <taxon>Pentapetalae</taxon>
        <taxon>rosids</taxon>
        <taxon>fabids</taxon>
        <taxon>Fabales</taxon>
        <taxon>Fabaceae</taxon>
        <taxon>Caesalpinioideae</taxon>
        <taxon>Cassia clade</taxon>
        <taxon>Senna</taxon>
    </lineage>
</organism>
<name>A0A834XFL4_9FABA</name>
<feature type="region of interest" description="Disordered" evidence="1">
    <location>
        <begin position="1"/>
        <end position="35"/>
    </location>
</feature>
<reference evidence="2" key="1">
    <citation type="submission" date="2020-09" db="EMBL/GenBank/DDBJ databases">
        <title>Genome-Enabled Discovery of Anthraquinone Biosynthesis in Senna tora.</title>
        <authorList>
            <person name="Kang S.-H."/>
            <person name="Pandey R.P."/>
            <person name="Lee C.-M."/>
            <person name="Sim J.-S."/>
            <person name="Jeong J.-T."/>
            <person name="Choi B.-S."/>
            <person name="Jung M."/>
            <person name="Ginzburg D."/>
            <person name="Zhao K."/>
            <person name="Won S.Y."/>
            <person name="Oh T.-J."/>
            <person name="Yu Y."/>
            <person name="Kim N.-H."/>
            <person name="Lee O.R."/>
            <person name="Lee T.-H."/>
            <person name="Bashyal P."/>
            <person name="Kim T.-S."/>
            <person name="Lee W.-H."/>
            <person name="Kawkins C."/>
            <person name="Kim C.-K."/>
            <person name="Kim J.S."/>
            <person name="Ahn B.O."/>
            <person name="Rhee S.Y."/>
            <person name="Sohng J.K."/>
        </authorList>
    </citation>
    <scope>NUCLEOTIDE SEQUENCE</scope>
    <source>
        <tissue evidence="2">Leaf</tissue>
    </source>
</reference>
<feature type="region of interest" description="Disordered" evidence="1">
    <location>
        <begin position="79"/>
        <end position="103"/>
    </location>
</feature>
<dbReference type="EMBL" id="JAAIUW010000001">
    <property type="protein sequence ID" value="KAF7844359.1"/>
    <property type="molecule type" value="Genomic_DNA"/>
</dbReference>
<feature type="compositionally biased region" description="Basic and acidic residues" evidence="1">
    <location>
        <begin position="23"/>
        <end position="32"/>
    </location>
</feature>
<proteinExistence type="predicted"/>
<dbReference type="Proteomes" id="UP000634136">
    <property type="component" value="Unassembled WGS sequence"/>
</dbReference>